<dbReference type="GeneTree" id="ENSGT00660000095541"/>
<dbReference type="GO" id="GO:0005813">
    <property type="term" value="C:centrosome"/>
    <property type="evidence" value="ECO:0007669"/>
    <property type="project" value="UniProtKB-SubCell"/>
</dbReference>
<proteinExistence type="predicted"/>
<dbReference type="Ensembl" id="ENSPLAT00000016147.1">
    <property type="protein sequence ID" value="ENSPLAP00000019382.1"/>
    <property type="gene ID" value="ENSPLAG00000001460.1"/>
</dbReference>
<keyword evidence="4" id="KW-0206">Cytoskeleton</keyword>
<evidence type="ECO:0000313" key="7">
    <source>
        <dbReference type="Ensembl" id="ENSPLAP00000019382.1"/>
    </source>
</evidence>
<feature type="coiled-coil region" evidence="5">
    <location>
        <begin position="164"/>
        <end position="205"/>
    </location>
</feature>
<feature type="compositionally biased region" description="Polar residues" evidence="6">
    <location>
        <begin position="809"/>
        <end position="823"/>
    </location>
</feature>
<feature type="compositionally biased region" description="Basic and acidic residues" evidence="6">
    <location>
        <begin position="568"/>
        <end position="591"/>
    </location>
</feature>
<keyword evidence="5" id="KW-0175">Coiled coil</keyword>
<feature type="compositionally biased region" description="Basic and acidic residues" evidence="6">
    <location>
        <begin position="777"/>
        <end position="794"/>
    </location>
</feature>
<feature type="region of interest" description="Disordered" evidence="6">
    <location>
        <begin position="770"/>
        <end position="795"/>
    </location>
</feature>
<evidence type="ECO:0000256" key="4">
    <source>
        <dbReference type="ARBA" id="ARBA00023212"/>
    </source>
</evidence>
<evidence type="ECO:0000256" key="1">
    <source>
        <dbReference type="ARBA" id="ARBA00004300"/>
    </source>
</evidence>
<reference evidence="7" key="2">
    <citation type="submission" date="2025-09" db="UniProtKB">
        <authorList>
            <consortium name="Ensembl"/>
        </authorList>
    </citation>
    <scope>IDENTIFICATION</scope>
</reference>
<keyword evidence="3" id="KW-0597">Phosphoprotein</keyword>
<evidence type="ECO:0000256" key="5">
    <source>
        <dbReference type="SAM" id="Coils"/>
    </source>
</evidence>
<dbReference type="PANTHER" id="PTHR18905:SF12">
    <property type="entry name" value="NINEIN-LIKE PROTEIN"/>
    <property type="match status" value="1"/>
</dbReference>
<dbReference type="Proteomes" id="UP000261500">
    <property type="component" value="Unplaced"/>
</dbReference>
<name>A0A3B3V386_9TELE</name>
<sequence length="956" mass="109591">MTWKCFTLVQFDSMLLKAAQPADQSTAGCVSRWAGPEGGPGAAGEQVFLLRQLQSVMFCRTRLVTQRVGMDQSQNKQLVPDGPARSLLSATVGPRVLTRLDDGSGGTSPERVAALWAEAGIRNSQQILQSLDFPLEERLSLSDLTLVLDNELLLSANSVHQAALISYRTEIQHLQEALEQVSRERDKLRSDLDRADQQNLQLVREADDRHASMEALNQNRIRDLESDFRRRAAALRLQAEQENEALLQQGERERSVMRQELQLLRGKEAELQEELDATAQEKQRLQQELGALQSALRESDGSVQRLQTDLDQLLLHKLGGLDPAGAGLSHEERFCELLRESQRQCRELQDRNDELSSELLEAQRSSRRSSRPAGGAGSQRDAAGDPDMRSIQSELALQQLKESHQEALQQLHIQLETQMNYYERQLDMMKQNMEVERKDICQAFKVEISELEEQKVQVEQQLKEALTRLQNQQGAGLSAEEQRRVQRERAELEQNYAREISNLVQKLSAEKEQLEAELKLHTQQEVMRVRAQLEEVRSENAALQERLKVLQQTVQNLEDESEKRRRRQQEVEEERERSREEEERLHRENSRYREEVLDLSGRNLQLSSDNGDLSNRLHSEQETVWMLRKRLATVTKEQEEEVAAVRRLQVELSRVKAELQKVEEEREELQKDREQQKHYVEQQVQQRVAALQAEAELLRCQLLAATQEKLGHAQEVTELHKKLREALSKVEEQQAEARRLMEEKTELQQNLQTHRLTVQNQELQQQNLNQDQQNLKSRLDQAETARTQAEEQVQRADAALGMAKAQQLQQLQEHAGSRQQLQAELQAERGRSQQRQAQLELQLQQSRSQATLKQEQFDRAAAALQQRAAGLEAQLKALRVVLQDNVQQLKEQMERSNKTSGVLKDLHLQNAQLLAALQVTELRQKQAEKKNSQLEDKVTALGALLREVVAAAMTSS</sequence>
<comment type="subcellular location">
    <subcellularLocation>
        <location evidence="1">Cytoplasm</location>
        <location evidence="1">Cytoskeleton</location>
        <location evidence="1">Microtubule organizing center</location>
        <location evidence="1">Centrosome</location>
    </subcellularLocation>
</comment>
<keyword evidence="2" id="KW-0963">Cytoplasm</keyword>
<reference evidence="7" key="1">
    <citation type="submission" date="2025-08" db="UniProtKB">
        <authorList>
            <consortium name="Ensembl"/>
        </authorList>
    </citation>
    <scope>IDENTIFICATION</scope>
</reference>
<evidence type="ECO:0000256" key="6">
    <source>
        <dbReference type="SAM" id="MobiDB-lite"/>
    </source>
</evidence>
<dbReference type="STRING" id="48699.ENSPLAP00000019382"/>
<feature type="region of interest" description="Disordered" evidence="6">
    <location>
        <begin position="809"/>
        <end position="837"/>
    </location>
</feature>
<evidence type="ECO:0000313" key="8">
    <source>
        <dbReference type="Proteomes" id="UP000261500"/>
    </source>
</evidence>
<keyword evidence="8" id="KW-1185">Reference proteome</keyword>
<feature type="region of interest" description="Disordered" evidence="6">
    <location>
        <begin position="558"/>
        <end position="591"/>
    </location>
</feature>
<evidence type="ECO:0000256" key="2">
    <source>
        <dbReference type="ARBA" id="ARBA00022490"/>
    </source>
</evidence>
<accession>A0A3B3V386</accession>
<evidence type="ECO:0000256" key="3">
    <source>
        <dbReference type="ARBA" id="ARBA00022553"/>
    </source>
</evidence>
<feature type="coiled-coil region" evidence="5">
    <location>
        <begin position="229"/>
        <end position="295"/>
    </location>
</feature>
<feature type="region of interest" description="Disordered" evidence="6">
    <location>
        <begin position="358"/>
        <end position="386"/>
    </location>
</feature>
<protein>
    <submittedName>
        <fullName evidence="7">Ninein-like</fullName>
    </submittedName>
</protein>
<dbReference type="GO" id="GO:0034454">
    <property type="term" value="P:microtubule anchoring at centrosome"/>
    <property type="evidence" value="ECO:0007669"/>
    <property type="project" value="TreeGrafter"/>
</dbReference>
<dbReference type="PANTHER" id="PTHR18905">
    <property type="entry name" value="NINEIN"/>
    <property type="match status" value="1"/>
</dbReference>
<organism evidence="7 8">
    <name type="scientific">Poecilia latipinna</name>
    <name type="common">sailfin molly</name>
    <dbReference type="NCBI Taxonomy" id="48699"/>
    <lineage>
        <taxon>Eukaryota</taxon>
        <taxon>Metazoa</taxon>
        <taxon>Chordata</taxon>
        <taxon>Craniata</taxon>
        <taxon>Vertebrata</taxon>
        <taxon>Euteleostomi</taxon>
        <taxon>Actinopterygii</taxon>
        <taxon>Neopterygii</taxon>
        <taxon>Teleostei</taxon>
        <taxon>Neoteleostei</taxon>
        <taxon>Acanthomorphata</taxon>
        <taxon>Ovalentaria</taxon>
        <taxon>Atherinomorphae</taxon>
        <taxon>Cyprinodontiformes</taxon>
        <taxon>Poeciliidae</taxon>
        <taxon>Poeciliinae</taxon>
        <taxon>Poecilia</taxon>
    </lineage>
</organism>
<dbReference type="AlphaFoldDB" id="A0A3B3V386"/>